<dbReference type="RefSeq" id="WP_196475415.1">
    <property type="nucleotide sequence ID" value="NZ_JACFYX020000005.1"/>
</dbReference>
<evidence type="ECO:0000313" key="3">
    <source>
        <dbReference type="Proteomes" id="UP000596932"/>
    </source>
</evidence>
<evidence type="ECO:0000313" key="2">
    <source>
        <dbReference type="EMBL" id="MBG0836109.1"/>
    </source>
</evidence>
<sequence length="89" mass="10102">MESIQQRARTLIAKAGFDLLIKHSDIGLNRWHTVRFKDVRMSTEELEVLVKLYPQYVMWLASGQTAPEIGQTSPAYDEANRNLSQPNAG</sequence>
<accession>A0A931GC36</accession>
<dbReference type="Gene3D" id="1.10.260.40">
    <property type="entry name" value="lambda repressor-like DNA-binding domains"/>
    <property type="match status" value="1"/>
</dbReference>
<gene>
    <name evidence="2" type="ORF">H3221_13440</name>
</gene>
<comment type="caution">
    <text evidence="2">The sequence shown here is derived from an EMBL/GenBank/DDBJ whole genome shotgun (WGS) entry which is preliminary data.</text>
</comment>
<name>A0A931GC36_9PSED</name>
<dbReference type="GO" id="GO:0003677">
    <property type="term" value="F:DNA binding"/>
    <property type="evidence" value="ECO:0007669"/>
    <property type="project" value="InterPro"/>
</dbReference>
<proteinExistence type="predicted"/>
<feature type="region of interest" description="Disordered" evidence="1">
    <location>
        <begin position="68"/>
        <end position="89"/>
    </location>
</feature>
<dbReference type="InterPro" id="IPR010982">
    <property type="entry name" value="Lambda_DNA-bd_dom_sf"/>
</dbReference>
<evidence type="ECO:0000256" key="1">
    <source>
        <dbReference type="SAM" id="MobiDB-lite"/>
    </source>
</evidence>
<dbReference type="EMBL" id="JACFYX010000011">
    <property type="protein sequence ID" value="MBG0836109.1"/>
    <property type="molecule type" value="Genomic_DNA"/>
</dbReference>
<dbReference type="AlphaFoldDB" id="A0A931GC36"/>
<keyword evidence="3" id="KW-1185">Reference proteome</keyword>
<reference evidence="2" key="1">
    <citation type="submission" date="2020-07" db="EMBL/GenBank/DDBJ databases">
        <title>Pseudomonas chaetoceroseae sp. nov., a new member of the Pseudomonas oleovorans group isolated from a culture of Chaetoceros calcitrans.</title>
        <authorList>
            <person name="Girard L."/>
            <person name="Lood C."/>
            <person name="De Mot R."/>
            <person name="Baudart J."/>
        </authorList>
    </citation>
    <scope>NUCLEOTIDE SEQUENCE</scope>
    <source>
        <strain evidence="2">536</strain>
    </source>
</reference>
<dbReference type="Proteomes" id="UP000596932">
    <property type="component" value="Unassembled WGS sequence"/>
</dbReference>
<organism evidence="2 3">
    <name type="scientific">Pseudomonas chaetocerotis</name>
    <dbReference type="NCBI Taxonomy" id="2758695"/>
    <lineage>
        <taxon>Bacteria</taxon>
        <taxon>Pseudomonadati</taxon>
        <taxon>Pseudomonadota</taxon>
        <taxon>Gammaproteobacteria</taxon>
        <taxon>Pseudomonadales</taxon>
        <taxon>Pseudomonadaceae</taxon>
        <taxon>Pseudomonas</taxon>
    </lineage>
</organism>
<evidence type="ECO:0008006" key="4">
    <source>
        <dbReference type="Google" id="ProtNLM"/>
    </source>
</evidence>
<protein>
    <recommendedName>
        <fullName evidence="4">DNA-binding protein</fullName>
    </recommendedName>
</protein>